<reference evidence="1" key="1">
    <citation type="submission" date="2021-06" db="EMBL/GenBank/DDBJ databases">
        <authorList>
            <person name="Kallberg Y."/>
            <person name="Tangrot J."/>
            <person name="Rosling A."/>
        </authorList>
    </citation>
    <scope>NUCLEOTIDE SEQUENCE</scope>
    <source>
        <strain evidence="1">MA461A</strain>
    </source>
</reference>
<gene>
    <name evidence="1" type="ORF">RPERSI_LOCUS9315</name>
</gene>
<evidence type="ECO:0000313" key="2">
    <source>
        <dbReference type="Proteomes" id="UP000789920"/>
    </source>
</evidence>
<proteinExistence type="predicted"/>
<name>A0ACA9P0A0_9GLOM</name>
<sequence length="249" mass="28913">RKTSSRLIECPFALRDQKKSNLWVLSISNSNHEYDPSEDPSAHLSLRRLNQQSLEQLRNDYLKGKTPIQAILDDLKEGIVNSNTEEDFATRWQELNITYSRNLPTINYLQNIWLLFKDRFVHAWTDRYLHLGNTVTSRNQYNKIKTMVAKEKTQIPHELNIPFYRELINKVSSFALRKVYEQFTKVLSATPANSLPPCTGQPTGSQKDIQSSTRRNSSAFELKNLKMTGRKCSIYYNVGHNSRTCPDRN</sequence>
<dbReference type="EMBL" id="CAJVQC010017518">
    <property type="protein sequence ID" value="CAG8685334.1"/>
    <property type="molecule type" value="Genomic_DNA"/>
</dbReference>
<organism evidence="1 2">
    <name type="scientific">Racocetra persica</name>
    <dbReference type="NCBI Taxonomy" id="160502"/>
    <lineage>
        <taxon>Eukaryota</taxon>
        <taxon>Fungi</taxon>
        <taxon>Fungi incertae sedis</taxon>
        <taxon>Mucoromycota</taxon>
        <taxon>Glomeromycotina</taxon>
        <taxon>Glomeromycetes</taxon>
        <taxon>Diversisporales</taxon>
        <taxon>Gigasporaceae</taxon>
        <taxon>Racocetra</taxon>
    </lineage>
</organism>
<protein>
    <submittedName>
        <fullName evidence="1">1971_t:CDS:1</fullName>
    </submittedName>
</protein>
<evidence type="ECO:0000313" key="1">
    <source>
        <dbReference type="EMBL" id="CAG8685334.1"/>
    </source>
</evidence>
<dbReference type="Proteomes" id="UP000789920">
    <property type="component" value="Unassembled WGS sequence"/>
</dbReference>
<accession>A0ACA9P0A0</accession>
<keyword evidence="2" id="KW-1185">Reference proteome</keyword>
<feature type="non-terminal residue" evidence="1">
    <location>
        <position position="1"/>
    </location>
</feature>
<comment type="caution">
    <text evidence="1">The sequence shown here is derived from an EMBL/GenBank/DDBJ whole genome shotgun (WGS) entry which is preliminary data.</text>
</comment>